<name>A0A5E4MVP7_9HEMI</name>
<dbReference type="OrthoDB" id="6608096at2759"/>
<dbReference type="AlphaFoldDB" id="A0A5E4MVP7"/>
<sequence length="267" mass="30916">MGLTCNGSEEEPKPQCVICFEVLSNKALKPSKLKRHHETKYKEHVMKSIEFFKNKEQELRKNMKFSLLIGKSGKPHTIAEDLILPAVKAMVSAMIGEEATNSFNKIALSNDTIKQQIDGLSRNIKEQLLRRINKSDYLSLRLDESTNITNKSSLRLSKKNYDPFPNIKNVIESTEEELSDKNSKYFIKHMSNMQRSFRDCFPVPDISRNWIRQPFEIDIHQINGLTSLEEDSLIEISTDTSLKIQFNQKSLEKFWLHVRKGLNTIIK</sequence>
<dbReference type="Proteomes" id="UP000325440">
    <property type="component" value="Unassembled WGS sequence"/>
</dbReference>
<protein>
    <submittedName>
        <fullName evidence="1">Uncharacterized protein</fullName>
    </submittedName>
</protein>
<dbReference type="EMBL" id="CABPRJ010000997">
    <property type="protein sequence ID" value="VVC34520.1"/>
    <property type="molecule type" value="Genomic_DNA"/>
</dbReference>
<evidence type="ECO:0000313" key="2">
    <source>
        <dbReference type="Proteomes" id="UP000325440"/>
    </source>
</evidence>
<evidence type="ECO:0000313" key="1">
    <source>
        <dbReference type="EMBL" id="VVC34520.1"/>
    </source>
</evidence>
<organism evidence="1 2">
    <name type="scientific">Cinara cedri</name>
    <dbReference type="NCBI Taxonomy" id="506608"/>
    <lineage>
        <taxon>Eukaryota</taxon>
        <taxon>Metazoa</taxon>
        <taxon>Ecdysozoa</taxon>
        <taxon>Arthropoda</taxon>
        <taxon>Hexapoda</taxon>
        <taxon>Insecta</taxon>
        <taxon>Pterygota</taxon>
        <taxon>Neoptera</taxon>
        <taxon>Paraneoptera</taxon>
        <taxon>Hemiptera</taxon>
        <taxon>Sternorrhyncha</taxon>
        <taxon>Aphidomorpha</taxon>
        <taxon>Aphidoidea</taxon>
        <taxon>Aphididae</taxon>
        <taxon>Lachninae</taxon>
        <taxon>Cinara</taxon>
    </lineage>
</organism>
<gene>
    <name evidence="1" type="ORF">CINCED_3A007729</name>
</gene>
<keyword evidence="2" id="KW-1185">Reference proteome</keyword>
<reference evidence="1 2" key="1">
    <citation type="submission" date="2019-08" db="EMBL/GenBank/DDBJ databases">
        <authorList>
            <person name="Alioto T."/>
            <person name="Alioto T."/>
            <person name="Gomez Garrido J."/>
        </authorList>
    </citation>
    <scope>NUCLEOTIDE SEQUENCE [LARGE SCALE GENOMIC DNA]</scope>
</reference>
<accession>A0A5E4MVP7</accession>
<proteinExistence type="predicted"/>
<dbReference type="PANTHER" id="PTHR45913">
    <property type="entry name" value="EPM2A-INTERACTING PROTEIN 1"/>
    <property type="match status" value="1"/>
</dbReference>
<dbReference type="PANTHER" id="PTHR45913:SF19">
    <property type="entry name" value="LOW QUALITY PROTEIN: ZINC FINGER BED DOMAIN-CONTAINING PROTEIN 5-LIKE"/>
    <property type="match status" value="1"/>
</dbReference>